<sequence>MSEPTGYDGSRFAAETEVTIKFVVIPSTNAGDRLPTADSVQHAPAAQTRAADLVHPCARLHIMVSEAEPRDAWGPGSRSGFFCSPASVLAGGSVGGLLG</sequence>
<reference evidence="1 2" key="1">
    <citation type="journal article" date="2012" name="ISME J.">
        <title>Nitrification expanded: discovery, physiology and genomics of a nitrite-oxidizing bacterium from the phylum Chloroflexi.</title>
        <authorList>
            <person name="Sorokin D.Y."/>
            <person name="Lucker S."/>
            <person name="Vejmelkova D."/>
            <person name="Kostrikina N.A."/>
            <person name="Kleerebezem R."/>
            <person name="Rijpstra W.I."/>
            <person name="Damste J.S."/>
            <person name="Le Paslier D."/>
            <person name="Muyzer G."/>
            <person name="Wagner M."/>
            <person name="van Loosdrecht M.C."/>
            <person name="Daims H."/>
        </authorList>
    </citation>
    <scope>NUCLEOTIDE SEQUENCE [LARGE SCALE GENOMIC DNA]</scope>
    <source>
        <strain evidence="2">none</strain>
    </source>
</reference>
<protein>
    <submittedName>
        <fullName evidence="1">Uncharacterized protein</fullName>
    </submittedName>
</protein>
<comment type="caution">
    <text evidence="1">The sequence shown here is derived from an EMBL/GenBank/DDBJ whole genome shotgun (WGS) entry which is preliminary data.</text>
</comment>
<organism evidence="1 2">
    <name type="scientific">Nitrolancea hollandica Lb</name>
    <dbReference type="NCBI Taxonomy" id="1129897"/>
    <lineage>
        <taxon>Bacteria</taxon>
        <taxon>Pseudomonadati</taxon>
        <taxon>Thermomicrobiota</taxon>
        <taxon>Thermomicrobia</taxon>
        <taxon>Sphaerobacterales</taxon>
        <taxon>Sphaerobacterineae</taxon>
        <taxon>Sphaerobacteraceae</taxon>
        <taxon>Nitrolancea</taxon>
    </lineage>
</organism>
<evidence type="ECO:0000313" key="2">
    <source>
        <dbReference type="Proteomes" id="UP000004221"/>
    </source>
</evidence>
<keyword evidence="2" id="KW-1185">Reference proteome</keyword>
<dbReference type="Proteomes" id="UP000004221">
    <property type="component" value="Unassembled WGS sequence"/>
</dbReference>
<evidence type="ECO:0000313" key="1">
    <source>
        <dbReference type="EMBL" id="CCF82377.1"/>
    </source>
</evidence>
<dbReference type="AlphaFoldDB" id="I4ECG5"/>
<proteinExistence type="predicted"/>
<dbReference type="EMBL" id="CAGS01000006">
    <property type="protein sequence ID" value="CCF82377.1"/>
    <property type="molecule type" value="Genomic_DNA"/>
</dbReference>
<accession>I4ECG5</accession>
<name>I4ECG5_9BACT</name>
<gene>
    <name evidence="1" type="ORF">NITHO_1030031</name>
</gene>